<name>A0ACC0HEW1_9ERIC</name>
<proteinExistence type="predicted"/>
<comment type="caution">
    <text evidence="1">The sequence shown here is derived from an EMBL/GenBank/DDBJ whole genome shotgun (WGS) entry which is preliminary data.</text>
</comment>
<protein>
    <submittedName>
        <fullName evidence="1">Uncharacterized protein</fullName>
    </submittedName>
</protein>
<accession>A0ACC0HEW1</accession>
<keyword evidence="2" id="KW-1185">Reference proteome</keyword>
<dbReference type="Proteomes" id="UP001060215">
    <property type="component" value="Chromosome 5"/>
</dbReference>
<dbReference type="EMBL" id="CM045762">
    <property type="protein sequence ID" value="KAI8012152.1"/>
    <property type="molecule type" value="Genomic_DNA"/>
</dbReference>
<gene>
    <name evidence="1" type="ORF">LOK49_LG06G01385</name>
</gene>
<evidence type="ECO:0000313" key="1">
    <source>
        <dbReference type="EMBL" id="KAI8012152.1"/>
    </source>
</evidence>
<organism evidence="1 2">
    <name type="scientific">Camellia lanceoleosa</name>
    <dbReference type="NCBI Taxonomy" id="1840588"/>
    <lineage>
        <taxon>Eukaryota</taxon>
        <taxon>Viridiplantae</taxon>
        <taxon>Streptophyta</taxon>
        <taxon>Embryophyta</taxon>
        <taxon>Tracheophyta</taxon>
        <taxon>Spermatophyta</taxon>
        <taxon>Magnoliopsida</taxon>
        <taxon>eudicotyledons</taxon>
        <taxon>Gunneridae</taxon>
        <taxon>Pentapetalae</taxon>
        <taxon>asterids</taxon>
        <taxon>Ericales</taxon>
        <taxon>Theaceae</taxon>
        <taxon>Camellia</taxon>
    </lineage>
</organism>
<sequence>MYVIGRIDGNALSGKIPDLIGNWTKVVRLDMQGTSMDGPIPSTIAQLKDLTELRMSDLNGSSMKFPDLQELKMLNTLILRNCLITGPIPDYIDFDPHTGLSIGAIVGIVVGSCLFLVLILVVLRKKGYLGGTDLENKEINTSSNAVKQGPSAGKIAIGGSFNLIDHNGNAMTDRDFLGNWTVVYFGFTHCPHICPDELQKLADAVDKIKEKAGIEIVPVFISVDPERDTVEQVREYVKEFHPNLVGLTGNPDEIKKAACAFRVYDMKTEEEGSDYVIDHSIIIQWVPSLHNS</sequence>
<reference evidence="1 2" key="1">
    <citation type="journal article" date="2022" name="Plant J.">
        <title>Chromosome-level genome of Camellia lanceoleosa provides a valuable resource for understanding genome evolution and self-incompatibility.</title>
        <authorList>
            <person name="Gong W."/>
            <person name="Xiao S."/>
            <person name="Wang L."/>
            <person name="Liao Z."/>
            <person name="Chang Y."/>
            <person name="Mo W."/>
            <person name="Hu G."/>
            <person name="Li W."/>
            <person name="Zhao G."/>
            <person name="Zhu H."/>
            <person name="Hu X."/>
            <person name="Ji K."/>
            <person name="Xiang X."/>
            <person name="Song Q."/>
            <person name="Yuan D."/>
            <person name="Jin S."/>
            <person name="Zhang L."/>
        </authorList>
    </citation>
    <scope>NUCLEOTIDE SEQUENCE [LARGE SCALE GENOMIC DNA]</scope>
    <source>
        <strain evidence="1">SQ_2022a</strain>
    </source>
</reference>
<evidence type="ECO:0000313" key="2">
    <source>
        <dbReference type="Proteomes" id="UP001060215"/>
    </source>
</evidence>